<dbReference type="GO" id="GO:0046872">
    <property type="term" value="F:metal ion binding"/>
    <property type="evidence" value="ECO:0007669"/>
    <property type="project" value="UniProtKB-KW"/>
</dbReference>
<evidence type="ECO:0000256" key="1">
    <source>
        <dbReference type="ARBA" id="ARBA00012727"/>
    </source>
</evidence>
<sequence>MRKFAELFDALDSTTKTNAKVEALTTYFQETNQEDLLFSIALLIGLKPKRAFKTTHLREWCSELSGIPLWLVEDSYYVVGDLAETLALLIPTQHNQSENKSLKEYFQELTEAKNWEIEEQKSYVLHHWNNLSGTDLFIFNKLITGNLRVGVSKTLVVRALAKVLNEETSTISHLIIGKWNPLEITFDSLFNQNAIESKTHLPYPFYLAYPVEDSFFETENIKDFILEKKLDGIRGQIIVRDEQIYIWSRGEDVLTDKFPEFDLLKNQLSNGTVIDGEIIPWKNDKPLPFSVMQTRIGRKNVTKKYLEEAPLIMVCYDLLEDKEIDIRQQPLQERKNRLIEILSEINSPLLLLSEEMHFSDWQEALKFRNEARNYHAEGLMIKRSNSPYEVGRKKGNWYKWKSDPLSIDAVLLYAQSGSGRRSNLFTDYTFAVWDGDQLVPFAKAYSGLTDLEINKVDRWVKRNTLEKFGPVRSVKPELVFEIAFEGIAQSTRHKSGVAVRFPRIARWREDKNVNEANTLDDLNDILNKYGN</sequence>
<protein>
    <recommendedName>
        <fullName evidence="1">DNA ligase (ATP)</fullName>
        <ecNumber evidence="1">6.5.1.1</ecNumber>
    </recommendedName>
</protein>
<dbReference type="SUPFAM" id="SSF50249">
    <property type="entry name" value="Nucleic acid-binding proteins"/>
    <property type="match status" value="1"/>
</dbReference>
<dbReference type="Proteomes" id="UP000254737">
    <property type="component" value="Unassembled WGS sequence"/>
</dbReference>
<dbReference type="SUPFAM" id="SSF117018">
    <property type="entry name" value="ATP-dependent DNA ligase DNA-binding domain"/>
    <property type="match status" value="1"/>
</dbReference>
<proteinExistence type="predicted"/>
<dbReference type="NCBIfam" id="NF006701">
    <property type="entry name" value="PRK09247.1"/>
    <property type="match status" value="1"/>
</dbReference>
<keyword evidence="6" id="KW-0547">Nucleotide-binding</keyword>
<accession>A0A376G3W0</accession>
<dbReference type="InterPro" id="IPR012309">
    <property type="entry name" value="DNA_ligase_ATP-dep_C"/>
</dbReference>
<dbReference type="RefSeq" id="WP_114999729.1">
    <property type="nucleotide sequence ID" value="NZ_UFXS01000001.1"/>
</dbReference>
<dbReference type="GO" id="GO:0003677">
    <property type="term" value="F:DNA binding"/>
    <property type="evidence" value="ECO:0007669"/>
    <property type="project" value="InterPro"/>
</dbReference>
<evidence type="ECO:0000256" key="11">
    <source>
        <dbReference type="ARBA" id="ARBA00023306"/>
    </source>
</evidence>
<dbReference type="GO" id="GO:0005524">
    <property type="term" value="F:ATP binding"/>
    <property type="evidence" value="ECO:0007669"/>
    <property type="project" value="UniProtKB-KW"/>
</dbReference>
<dbReference type="InterPro" id="IPR012310">
    <property type="entry name" value="DNA_ligase_ATP-dep_cent"/>
</dbReference>
<gene>
    <name evidence="14" type="ORF">NCTC13456_01488</name>
</gene>
<dbReference type="GO" id="GO:0051301">
    <property type="term" value="P:cell division"/>
    <property type="evidence" value="ECO:0007669"/>
    <property type="project" value="UniProtKB-KW"/>
</dbReference>
<evidence type="ECO:0000256" key="5">
    <source>
        <dbReference type="ARBA" id="ARBA00022723"/>
    </source>
</evidence>
<dbReference type="Gene3D" id="3.30.470.30">
    <property type="entry name" value="DNA ligase/mRNA capping enzyme"/>
    <property type="match status" value="1"/>
</dbReference>
<evidence type="ECO:0000256" key="9">
    <source>
        <dbReference type="ARBA" id="ARBA00023172"/>
    </source>
</evidence>
<dbReference type="CDD" id="cd07897">
    <property type="entry name" value="Adenylation_DNA_ligase_Bac1"/>
    <property type="match status" value="1"/>
</dbReference>
<dbReference type="CDD" id="cd07972">
    <property type="entry name" value="OBF_DNA_ligase_Arch_LigB"/>
    <property type="match status" value="1"/>
</dbReference>
<dbReference type="InterPro" id="IPR026333">
    <property type="entry name" value="ATP_dep_DNA_lig_pp_1105_fam"/>
</dbReference>
<keyword evidence="11" id="KW-0131">Cell cycle</keyword>
<dbReference type="InterPro" id="IPR050191">
    <property type="entry name" value="ATP-dep_DNA_ligase"/>
</dbReference>
<dbReference type="GO" id="GO:0006281">
    <property type="term" value="P:DNA repair"/>
    <property type="evidence" value="ECO:0007669"/>
    <property type="project" value="UniProtKB-KW"/>
</dbReference>
<evidence type="ECO:0000256" key="12">
    <source>
        <dbReference type="ARBA" id="ARBA00034003"/>
    </source>
</evidence>
<keyword evidence="4" id="KW-0235">DNA replication</keyword>
<evidence type="ECO:0000256" key="8">
    <source>
        <dbReference type="ARBA" id="ARBA00022840"/>
    </source>
</evidence>
<dbReference type="PANTHER" id="PTHR45674:SF13">
    <property type="entry name" value="DNA LIGASE-RELATED"/>
    <property type="match status" value="1"/>
</dbReference>
<keyword evidence="10" id="KW-0234">DNA repair</keyword>
<evidence type="ECO:0000313" key="15">
    <source>
        <dbReference type="Proteomes" id="UP000254737"/>
    </source>
</evidence>
<evidence type="ECO:0000256" key="2">
    <source>
        <dbReference type="ARBA" id="ARBA00022598"/>
    </source>
</evidence>
<feature type="domain" description="ATP-dependent DNA ligase family profile" evidence="13">
    <location>
        <begin position="304"/>
        <end position="434"/>
    </location>
</feature>
<comment type="catalytic activity">
    <reaction evidence="12">
        <text>ATP + (deoxyribonucleotide)n-3'-hydroxyl + 5'-phospho-(deoxyribonucleotide)m = (deoxyribonucleotide)n+m + AMP + diphosphate.</text>
        <dbReference type="EC" id="6.5.1.1"/>
    </reaction>
</comment>
<evidence type="ECO:0000259" key="13">
    <source>
        <dbReference type="PROSITE" id="PS50160"/>
    </source>
</evidence>
<dbReference type="Gene3D" id="2.40.50.140">
    <property type="entry name" value="Nucleic acid-binding proteins"/>
    <property type="match status" value="1"/>
</dbReference>
<evidence type="ECO:0000256" key="6">
    <source>
        <dbReference type="ARBA" id="ARBA00022741"/>
    </source>
</evidence>
<dbReference type="InterPro" id="IPR012340">
    <property type="entry name" value="NA-bd_OB-fold"/>
</dbReference>
<dbReference type="EMBL" id="UFXS01000001">
    <property type="protein sequence ID" value="STD55349.1"/>
    <property type="molecule type" value="Genomic_DNA"/>
</dbReference>
<reference evidence="14 15" key="1">
    <citation type="submission" date="2018-06" db="EMBL/GenBank/DDBJ databases">
        <authorList>
            <consortium name="Pathogen Informatics"/>
            <person name="Doyle S."/>
        </authorList>
    </citation>
    <scope>NUCLEOTIDE SEQUENCE [LARGE SCALE GENOMIC DNA]</scope>
    <source>
        <strain evidence="14 15">NCTC13456</strain>
    </source>
</reference>
<evidence type="ECO:0000313" key="14">
    <source>
        <dbReference type="EMBL" id="STD55349.1"/>
    </source>
</evidence>
<dbReference type="NCBIfam" id="TIGR04120">
    <property type="entry name" value="DNA_lig_bact"/>
    <property type="match status" value="1"/>
</dbReference>
<keyword evidence="9" id="KW-0233">DNA recombination</keyword>
<keyword evidence="3" id="KW-0132">Cell division</keyword>
<organism evidence="14 15">
    <name type="scientific">Empedobacter falsenii</name>
    <dbReference type="NCBI Taxonomy" id="343874"/>
    <lineage>
        <taxon>Bacteria</taxon>
        <taxon>Pseudomonadati</taxon>
        <taxon>Bacteroidota</taxon>
        <taxon>Flavobacteriia</taxon>
        <taxon>Flavobacteriales</taxon>
        <taxon>Weeksellaceae</taxon>
        <taxon>Empedobacter</taxon>
    </lineage>
</organism>
<dbReference type="Pfam" id="PF04679">
    <property type="entry name" value="DNA_ligase_A_C"/>
    <property type="match status" value="1"/>
</dbReference>
<evidence type="ECO:0000256" key="3">
    <source>
        <dbReference type="ARBA" id="ARBA00022618"/>
    </source>
</evidence>
<evidence type="ECO:0000256" key="10">
    <source>
        <dbReference type="ARBA" id="ARBA00023204"/>
    </source>
</evidence>
<keyword evidence="5" id="KW-0479">Metal-binding</keyword>
<keyword evidence="8" id="KW-0067">ATP-binding</keyword>
<evidence type="ECO:0000256" key="4">
    <source>
        <dbReference type="ARBA" id="ARBA00022705"/>
    </source>
</evidence>
<dbReference type="EC" id="6.5.1.1" evidence="1"/>
<dbReference type="InterPro" id="IPR036599">
    <property type="entry name" value="DNA_ligase_N_sf"/>
</dbReference>
<dbReference type="SUPFAM" id="SSF56091">
    <property type="entry name" value="DNA ligase/mRNA capping enzyme, catalytic domain"/>
    <property type="match status" value="1"/>
</dbReference>
<keyword evidence="2 14" id="KW-0436">Ligase</keyword>
<evidence type="ECO:0000256" key="7">
    <source>
        <dbReference type="ARBA" id="ARBA00022763"/>
    </source>
</evidence>
<dbReference type="GO" id="GO:0006260">
    <property type="term" value="P:DNA replication"/>
    <property type="evidence" value="ECO:0007669"/>
    <property type="project" value="UniProtKB-KW"/>
</dbReference>
<dbReference type="GO" id="GO:0003910">
    <property type="term" value="F:DNA ligase (ATP) activity"/>
    <property type="evidence" value="ECO:0007669"/>
    <property type="project" value="UniProtKB-EC"/>
</dbReference>
<dbReference type="PROSITE" id="PS50160">
    <property type="entry name" value="DNA_LIGASE_A3"/>
    <property type="match status" value="1"/>
</dbReference>
<name>A0A376G3W0_9FLAO</name>
<dbReference type="PANTHER" id="PTHR45674">
    <property type="entry name" value="DNA LIGASE 1/3 FAMILY MEMBER"/>
    <property type="match status" value="1"/>
</dbReference>
<dbReference type="Pfam" id="PF04675">
    <property type="entry name" value="DNA_ligase_A_N"/>
    <property type="match status" value="1"/>
</dbReference>
<dbReference type="InterPro" id="IPR012308">
    <property type="entry name" value="DNA_ligase_ATP-dep_N"/>
</dbReference>
<dbReference type="STRING" id="343874.GCA_000805695_01838"/>
<dbReference type="Pfam" id="PF01068">
    <property type="entry name" value="DNA_ligase_A_M"/>
    <property type="match status" value="1"/>
</dbReference>
<dbReference type="GO" id="GO:0006310">
    <property type="term" value="P:DNA recombination"/>
    <property type="evidence" value="ECO:0007669"/>
    <property type="project" value="UniProtKB-KW"/>
</dbReference>
<dbReference type="AlphaFoldDB" id="A0A376G3W0"/>
<dbReference type="Gene3D" id="1.10.3260.10">
    <property type="entry name" value="DNA ligase, ATP-dependent, N-terminal domain"/>
    <property type="match status" value="1"/>
</dbReference>
<keyword evidence="7" id="KW-0227">DNA damage</keyword>